<gene>
    <name evidence="3" type="ORF">EHS24_006392</name>
</gene>
<dbReference type="PROSITE" id="PS00028">
    <property type="entry name" value="ZINC_FINGER_C2H2_1"/>
    <property type="match status" value="1"/>
</dbReference>
<dbReference type="InterPro" id="IPR036236">
    <property type="entry name" value="Znf_C2H2_sf"/>
</dbReference>
<evidence type="ECO:0000256" key="1">
    <source>
        <dbReference type="SAM" id="MobiDB-lite"/>
    </source>
</evidence>
<dbReference type="GeneID" id="39590935"/>
<dbReference type="AlphaFoldDB" id="A0A427Y1E5"/>
<feature type="domain" description="C2H2-type" evidence="2">
    <location>
        <begin position="6"/>
        <end position="28"/>
    </location>
</feature>
<feature type="region of interest" description="Disordered" evidence="1">
    <location>
        <begin position="32"/>
        <end position="64"/>
    </location>
</feature>
<keyword evidence="4" id="KW-1185">Reference proteome</keyword>
<evidence type="ECO:0000313" key="4">
    <source>
        <dbReference type="Proteomes" id="UP000279236"/>
    </source>
</evidence>
<evidence type="ECO:0000259" key="2">
    <source>
        <dbReference type="PROSITE" id="PS00028"/>
    </source>
</evidence>
<reference evidence="3 4" key="1">
    <citation type="submission" date="2018-11" db="EMBL/GenBank/DDBJ databases">
        <title>Genome sequence of Apiotrichum porosum DSM 27194.</title>
        <authorList>
            <person name="Aliyu H."/>
            <person name="Gorte O."/>
            <person name="Ochsenreither K."/>
        </authorList>
    </citation>
    <scope>NUCLEOTIDE SEQUENCE [LARGE SCALE GENOMIC DNA]</scope>
    <source>
        <strain evidence="3 4">DSM 27194</strain>
    </source>
</reference>
<dbReference type="GO" id="GO:0008270">
    <property type="term" value="F:zinc ion binding"/>
    <property type="evidence" value="ECO:0007669"/>
    <property type="project" value="InterPro"/>
</dbReference>
<dbReference type="RefSeq" id="XP_028478308.1">
    <property type="nucleotide sequence ID" value="XM_028621856.1"/>
</dbReference>
<name>A0A427Y1E5_9TREE</name>
<sequence>MSDHHCAVCDIYFTEAHSLKSHNKTKTHLKRLAAVEEEDEWEDEEDDDDMGTEGEDGEDDEEDE</sequence>
<dbReference type="GO" id="GO:0003676">
    <property type="term" value="F:nucleic acid binding"/>
    <property type="evidence" value="ECO:0007669"/>
    <property type="project" value="InterPro"/>
</dbReference>
<dbReference type="Gene3D" id="3.30.160.60">
    <property type="entry name" value="Classic Zinc Finger"/>
    <property type="match status" value="1"/>
</dbReference>
<dbReference type="InterPro" id="IPR013087">
    <property type="entry name" value="Znf_C2H2_type"/>
</dbReference>
<organism evidence="3 4">
    <name type="scientific">Apiotrichum porosum</name>
    <dbReference type="NCBI Taxonomy" id="105984"/>
    <lineage>
        <taxon>Eukaryota</taxon>
        <taxon>Fungi</taxon>
        <taxon>Dikarya</taxon>
        <taxon>Basidiomycota</taxon>
        <taxon>Agaricomycotina</taxon>
        <taxon>Tremellomycetes</taxon>
        <taxon>Trichosporonales</taxon>
        <taxon>Trichosporonaceae</taxon>
        <taxon>Apiotrichum</taxon>
    </lineage>
</organism>
<dbReference type="SMART" id="SM00451">
    <property type="entry name" value="ZnF_U1"/>
    <property type="match status" value="1"/>
</dbReference>
<dbReference type="EMBL" id="RSCE01000003">
    <property type="protein sequence ID" value="RSH84860.1"/>
    <property type="molecule type" value="Genomic_DNA"/>
</dbReference>
<dbReference type="SUPFAM" id="SSF57667">
    <property type="entry name" value="beta-beta-alpha zinc fingers"/>
    <property type="match status" value="1"/>
</dbReference>
<dbReference type="Proteomes" id="UP000279236">
    <property type="component" value="Unassembled WGS sequence"/>
</dbReference>
<accession>A0A427Y1E5</accession>
<comment type="caution">
    <text evidence="3">The sequence shown here is derived from an EMBL/GenBank/DDBJ whole genome shotgun (WGS) entry which is preliminary data.</text>
</comment>
<proteinExistence type="predicted"/>
<feature type="compositionally biased region" description="Acidic residues" evidence="1">
    <location>
        <begin position="35"/>
        <end position="64"/>
    </location>
</feature>
<dbReference type="InterPro" id="IPR003604">
    <property type="entry name" value="Matrin/U1-like-C_Znf_C2H2"/>
</dbReference>
<protein>
    <recommendedName>
        <fullName evidence="2">C2H2-type domain-containing protein</fullName>
    </recommendedName>
</protein>
<evidence type="ECO:0000313" key="3">
    <source>
        <dbReference type="EMBL" id="RSH84860.1"/>
    </source>
</evidence>